<organism evidence="1 2">
    <name type="scientific">Bradyrhizobium pachyrhizi</name>
    <dbReference type="NCBI Taxonomy" id="280333"/>
    <lineage>
        <taxon>Bacteria</taxon>
        <taxon>Pseudomonadati</taxon>
        <taxon>Pseudomonadota</taxon>
        <taxon>Alphaproteobacteria</taxon>
        <taxon>Hyphomicrobiales</taxon>
        <taxon>Nitrobacteraceae</taxon>
        <taxon>Bradyrhizobium</taxon>
    </lineage>
</organism>
<dbReference type="RefSeq" id="WP_157348243.1">
    <property type="nucleotide sequence ID" value="NZ_WQNF01000040.1"/>
</dbReference>
<name>A0A844ST50_9BRAD</name>
<dbReference type="Proteomes" id="UP000436468">
    <property type="component" value="Unassembled WGS sequence"/>
</dbReference>
<sequence length="119" mass="13210">MAKVPGFAKAFAGRWRIVEMDNWDSDFLDLVGEAHLTFRGKSDGEIAFGALKGFLDARYGTRDGSACAEFSWEGHDENDPSCGRGWAMIGSAGRLVGHFYIHNGDDSAFVCERRTRERT</sequence>
<evidence type="ECO:0000313" key="1">
    <source>
        <dbReference type="EMBL" id="MVT70263.1"/>
    </source>
</evidence>
<reference evidence="1 2" key="1">
    <citation type="submission" date="2019-12" db="EMBL/GenBank/DDBJ databases">
        <title>Draft genome sequences Bradyrhizobium cajani AMBPC1010, Bradyrhizobium pachyrhizi AMBPC1040 and Bradyrhizobium yuanmingense ALSPC3051, three plant growth promoting strains isolated from nodules of Cajanus cajan L. in Dominican Republic.</title>
        <authorList>
            <person name="Flores-Felix J.D."/>
            <person name="Araujo J."/>
            <person name="Diaz-Alcantara C."/>
            <person name="Gonzalez-Andres F."/>
            <person name="Velazquez E."/>
        </authorList>
    </citation>
    <scope>NUCLEOTIDE SEQUENCE [LARGE SCALE GENOMIC DNA]</scope>
    <source>
        <strain evidence="1 2">1040</strain>
    </source>
</reference>
<comment type="caution">
    <text evidence="1">The sequence shown here is derived from an EMBL/GenBank/DDBJ whole genome shotgun (WGS) entry which is preliminary data.</text>
</comment>
<accession>A0A844ST50</accession>
<keyword evidence="2" id="KW-1185">Reference proteome</keyword>
<evidence type="ECO:0000313" key="2">
    <source>
        <dbReference type="Proteomes" id="UP000436468"/>
    </source>
</evidence>
<dbReference type="AlphaFoldDB" id="A0A844ST50"/>
<gene>
    <name evidence="1" type="ORF">GPL21_34880</name>
</gene>
<dbReference type="EMBL" id="WQNF01000040">
    <property type="protein sequence ID" value="MVT70263.1"/>
    <property type="molecule type" value="Genomic_DNA"/>
</dbReference>
<protein>
    <submittedName>
        <fullName evidence="1">Uncharacterized protein</fullName>
    </submittedName>
</protein>
<proteinExistence type="predicted"/>